<protein>
    <submittedName>
        <fullName evidence="1">Uncharacterized conserved protein YecE, DUF72 family</fullName>
    </submittedName>
</protein>
<sequence>MNSSMRQKGSKTDVITIALTGWSDHELIQRDRSRKLEDYASHFPVVELDTSFYAIPSRTNILNWIDKTPESFTFFPKAFNMMTLHKPFQPDFSRMDDVFDAYLDAFSPMIEQNRIKSFLFQFPPYFDCTRKHVNYLKYVRSHMRDLPVAVEFRNQSWFSENNQERTLELLKLLEFSNVIVDQPQTPNNSVPKVIRSTHSRLSVLRLHGRNYEGWLGENVKDWRAERTLYNYSDEELMEFKEIIDQLSKQSMEVCVIFNNNSGGHAAQNAKTLQKLLNLSFDYLGPQQLDLF</sequence>
<dbReference type="Pfam" id="PF01904">
    <property type="entry name" value="DUF72"/>
    <property type="match status" value="1"/>
</dbReference>
<dbReference type="PANTHER" id="PTHR30348">
    <property type="entry name" value="UNCHARACTERIZED PROTEIN YECE"/>
    <property type="match status" value="1"/>
</dbReference>
<dbReference type="AlphaFoldDB" id="A0A1H7HIK7"/>
<organism evidence="1 2">
    <name type="scientific">Alkalibacterium pelagium</name>
    <dbReference type="NCBI Taxonomy" id="426702"/>
    <lineage>
        <taxon>Bacteria</taxon>
        <taxon>Bacillati</taxon>
        <taxon>Bacillota</taxon>
        <taxon>Bacilli</taxon>
        <taxon>Lactobacillales</taxon>
        <taxon>Carnobacteriaceae</taxon>
        <taxon>Alkalibacterium</taxon>
    </lineage>
</organism>
<dbReference type="SUPFAM" id="SSF117396">
    <property type="entry name" value="TM1631-like"/>
    <property type="match status" value="1"/>
</dbReference>
<dbReference type="Gene3D" id="3.20.20.410">
    <property type="entry name" value="Protein of unknown function UPF0759"/>
    <property type="match status" value="1"/>
</dbReference>
<dbReference type="InterPro" id="IPR036520">
    <property type="entry name" value="UPF0759_sf"/>
</dbReference>
<reference evidence="2" key="1">
    <citation type="submission" date="2016-10" db="EMBL/GenBank/DDBJ databases">
        <authorList>
            <person name="Varghese N."/>
            <person name="Submissions S."/>
        </authorList>
    </citation>
    <scope>NUCLEOTIDE SEQUENCE [LARGE SCALE GENOMIC DNA]</scope>
    <source>
        <strain evidence="2">DSM 19183</strain>
    </source>
</reference>
<dbReference type="EMBL" id="FNZU01000003">
    <property type="protein sequence ID" value="SEK49302.1"/>
    <property type="molecule type" value="Genomic_DNA"/>
</dbReference>
<dbReference type="PANTHER" id="PTHR30348:SF13">
    <property type="entry name" value="UPF0759 PROTEIN YUNF"/>
    <property type="match status" value="1"/>
</dbReference>
<evidence type="ECO:0000313" key="1">
    <source>
        <dbReference type="EMBL" id="SEK49302.1"/>
    </source>
</evidence>
<name>A0A1H7HIK7_9LACT</name>
<dbReference type="Proteomes" id="UP000199081">
    <property type="component" value="Unassembled WGS sequence"/>
</dbReference>
<keyword evidence="2" id="KW-1185">Reference proteome</keyword>
<gene>
    <name evidence="1" type="ORF">SAMN04488099_10372</name>
</gene>
<dbReference type="InterPro" id="IPR002763">
    <property type="entry name" value="DUF72"/>
</dbReference>
<accession>A0A1H7HIK7</accession>
<proteinExistence type="predicted"/>
<evidence type="ECO:0000313" key="2">
    <source>
        <dbReference type="Proteomes" id="UP000199081"/>
    </source>
</evidence>
<dbReference type="STRING" id="426702.SAMN04488099_10372"/>